<dbReference type="AlphaFoldDB" id="A0A292YPH0"/>
<dbReference type="OrthoDB" id="166060at2"/>
<dbReference type="InterPro" id="IPR000551">
    <property type="entry name" value="MerR-type_HTH_dom"/>
</dbReference>
<dbReference type="Gene3D" id="1.10.1660.10">
    <property type="match status" value="1"/>
</dbReference>
<evidence type="ECO:0000259" key="2">
    <source>
        <dbReference type="PROSITE" id="PS50937"/>
    </source>
</evidence>
<dbReference type="SUPFAM" id="SSF46955">
    <property type="entry name" value="Putative DNA-binding domain"/>
    <property type="match status" value="1"/>
</dbReference>
<reference evidence="4" key="1">
    <citation type="submission" date="2017-07" db="EMBL/GenBank/DDBJ databases">
        <title>Draft genome sequence of Effusibacillus lacus strain skLN1.</title>
        <authorList>
            <person name="Watanabe M."/>
            <person name="Kojima H."/>
            <person name="Fukui M."/>
        </authorList>
    </citation>
    <scope>NUCLEOTIDE SEQUENCE [LARGE SCALE GENOMIC DNA]</scope>
    <source>
        <strain evidence="4">skLN1</strain>
    </source>
</reference>
<dbReference type="RefSeq" id="WP_096182005.1">
    <property type="nucleotide sequence ID" value="NZ_BDUF01000055.1"/>
</dbReference>
<feature type="domain" description="HTH merR-type" evidence="2">
    <location>
        <begin position="1"/>
        <end position="69"/>
    </location>
</feature>
<evidence type="ECO:0000313" key="3">
    <source>
        <dbReference type="EMBL" id="GAX90284.1"/>
    </source>
</evidence>
<dbReference type="SMART" id="SM00422">
    <property type="entry name" value="HTH_MERR"/>
    <property type="match status" value="1"/>
</dbReference>
<protein>
    <recommendedName>
        <fullName evidence="2">HTH merR-type domain-containing protein</fullName>
    </recommendedName>
</protein>
<proteinExistence type="predicted"/>
<accession>A0A292YPH0</accession>
<dbReference type="PROSITE" id="PS50937">
    <property type="entry name" value="HTH_MERR_2"/>
    <property type="match status" value="1"/>
</dbReference>
<dbReference type="EMBL" id="BDUF01000055">
    <property type="protein sequence ID" value="GAX90284.1"/>
    <property type="molecule type" value="Genomic_DNA"/>
</dbReference>
<evidence type="ECO:0000313" key="4">
    <source>
        <dbReference type="Proteomes" id="UP000217785"/>
    </source>
</evidence>
<dbReference type="PANTHER" id="PTHR30204">
    <property type="entry name" value="REDOX-CYCLING DRUG-SENSING TRANSCRIPTIONAL ACTIVATOR SOXR"/>
    <property type="match status" value="1"/>
</dbReference>
<keyword evidence="4" id="KW-1185">Reference proteome</keyword>
<name>A0A292YPH0_9BACL</name>
<gene>
    <name evidence="3" type="ORF">EFBL_1910</name>
</gene>
<keyword evidence="1" id="KW-0238">DNA-binding</keyword>
<dbReference type="GO" id="GO:0003700">
    <property type="term" value="F:DNA-binding transcription factor activity"/>
    <property type="evidence" value="ECO:0007669"/>
    <property type="project" value="InterPro"/>
</dbReference>
<dbReference type="Proteomes" id="UP000217785">
    <property type="component" value="Unassembled WGS sequence"/>
</dbReference>
<dbReference type="Pfam" id="PF13411">
    <property type="entry name" value="MerR_1"/>
    <property type="match status" value="1"/>
</dbReference>
<dbReference type="InterPro" id="IPR009061">
    <property type="entry name" value="DNA-bd_dom_put_sf"/>
</dbReference>
<evidence type="ECO:0000256" key="1">
    <source>
        <dbReference type="ARBA" id="ARBA00023125"/>
    </source>
</evidence>
<dbReference type="GO" id="GO:0003677">
    <property type="term" value="F:DNA binding"/>
    <property type="evidence" value="ECO:0007669"/>
    <property type="project" value="UniProtKB-KW"/>
</dbReference>
<sequence>MYRIGELADLTNLSKRTIDYYTQLGLLTPERTESNYRYYSEEALERLKLIELYKKEKLSLEEIRERIQLLDSLGNNSRAVCQRVHELSEQLLELEKQLLELKPLFQGLDKKQQQLLTSRISVQGMSLLHTLAFIIGETPL</sequence>
<comment type="caution">
    <text evidence="3">The sequence shown here is derived from an EMBL/GenBank/DDBJ whole genome shotgun (WGS) entry which is preliminary data.</text>
</comment>
<dbReference type="PANTHER" id="PTHR30204:SF95">
    <property type="entry name" value="HTH-TYPE TRANSCRIPTIONAL REGULATOR CUER"/>
    <property type="match status" value="1"/>
</dbReference>
<dbReference type="InterPro" id="IPR047057">
    <property type="entry name" value="MerR_fam"/>
</dbReference>
<organism evidence="3 4">
    <name type="scientific">Effusibacillus lacus</name>
    <dbReference type="NCBI Taxonomy" id="1348429"/>
    <lineage>
        <taxon>Bacteria</taxon>
        <taxon>Bacillati</taxon>
        <taxon>Bacillota</taxon>
        <taxon>Bacilli</taxon>
        <taxon>Bacillales</taxon>
        <taxon>Alicyclobacillaceae</taxon>
        <taxon>Effusibacillus</taxon>
    </lineage>
</organism>